<evidence type="ECO:0000313" key="1">
    <source>
        <dbReference type="EMBL" id="GGK83223.1"/>
    </source>
</evidence>
<proteinExistence type="predicted"/>
<accession>A0A830EPV8</accession>
<name>A0A830EPV8_9EURY</name>
<evidence type="ECO:0000313" key="2">
    <source>
        <dbReference type="Proteomes" id="UP000614221"/>
    </source>
</evidence>
<dbReference type="Proteomes" id="UP000614221">
    <property type="component" value="Unassembled WGS sequence"/>
</dbReference>
<protein>
    <recommendedName>
        <fullName evidence="3">Ribbon-helix-helix protein</fullName>
    </recommendedName>
</protein>
<reference evidence="1" key="2">
    <citation type="submission" date="2020-09" db="EMBL/GenBank/DDBJ databases">
        <authorList>
            <person name="Sun Q."/>
            <person name="Ohkuma M."/>
        </authorList>
    </citation>
    <scope>NUCLEOTIDE SEQUENCE</scope>
    <source>
        <strain evidence="1">JCM 19018</strain>
    </source>
</reference>
<organism evidence="1 2">
    <name type="scientific">Haloarcula sebkhae</name>
    <dbReference type="NCBI Taxonomy" id="932660"/>
    <lineage>
        <taxon>Archaea</taxon>
        <taxon>Methanobacteriati</taxon>
        <taxon>Methanobacteriota</taxon>
        <taxon>Stenosarchaea group</taxon>
        <taxon>Halobacteria</taxon>
        <taxon>Halobacteriales</taxon>
        <taxon>Haloarculaceae</taxon>
        <taxon>Haloarcula</taxon>
    </lineage>
</organism>
<gene>
    <name evidence="1" type="ORF">GCM10009067_39310</name>
</gene>
<reference evidence="1" key="1">
    <citation type="journal article" date="2014" name="Int. J. Syst. Evol. Microbiol.">
        <title>Complete genome sequence of Corynebacterium casei LMG S-19264T (=DSM 44701T), isolated from a smear-ripened cheese.</title>
        <authorList>
            <consortium name="US DOE Joint Genome Institute (JGI-PGF)"/>
            <person name="Walter F."/>
            <person name="Albersmeier A."/>
            <person name="Kalinowski J."/>
            <person name="Ruckert C."/>
        </authorList>
    </citation>
    <scope>NUCLEOTIDE SEQUENCE</scope>
    <source>
        <strain evidence="1">JCM 19018</strain>
    </source>
</reference>
<sequence length="128" mass="14606">MIHMSDVISLRLSEEERDQIVRQARKVDEGLSEYILKATEQRIARELQDQRATELGVQPELEQIAESVTEEVSKAADIETTEELAYEVALWDLVSTDYPSEERAIAMEEAADKLQEEVANVRNKEGQE</sequence>
<comment type="caution">
    <text evidence="1">The sequence shown here is derived from an EMBL/GenBank/DDBJ whole genome shotgun (WGS) entry which is preliminary data.</text>
</comment>
<dbReference type="EMBL" id="BMPD01000010">
    <property type="protein sequence ID" value="GGK83223.1"/>
    <property type="molecule type" value="Genomic_DNA"/>
</dbReference>
<evidence type="ECO:0008006" key="3">
    <source>
        <dbReference type="Google" id="ProtNLM"/>
    </source>
</evidence>
<dbReference type="AlphaFoldDB" id="A0A830EPV8"/>